<dbReference type="RefSeq" id="WP_200554587.1">
    <property type="nucleotide sequence ID" value="NZ_JAEPES010000001.1"/>
</dbReference>
<gene>
    <name evidence="2" type="ORF">IV501_01175</name>
</gene>
<organism evidence="2 3">
    <name type="scientific">Lacisediminihabitans changchengi</name>
    <dbReference type="NCBI Taxonomy" id="2787634"/>
    <lineage>
        <taxon>Bacteria</taxon>
        <taxon>Bacillati</taxon>
        <taxon>Actinomycetota</taxon>
        <taxon>Actinomycetes</taxon>
        <taxon>Micrococcales</taxon>
        <taxon>Microbacteriaceae</taxon>
        <taxon>Lacisediminihabitans</taxon>
    </lineage>
</organism>
<comment type="caution">
    <text evidence="2">The sequence shown here is derived from an EMBL/GenBank/DDBJ whole genome shotgun (WGS) entry which is preliminary data.</text>
</comment>
<keyword evidence="3" id="KW-1185">Reference proteome</keyword>
<dbReference type="EMBL" id="JAEPES010000001">
    <property type="protein sequence ID" value="MBK4346235.1"/>
    <property type="molecule type" value="Genomic_DNA"/>
</dbReference>
<evidence type="ECO:0000313" key="3">
    <source>
        <dbReference type="Proteomes" id="UP000636458"/>
    </source>
</evidence>
<accession>A0A934SNR9</accession>
<dbReference type="AlphaFoldDB" id="A0A934SNR9"/>
<protein>
    <submittedName>
        <fullName evidence="2">Uncharacterized protein</fullName>
    </submittedName>
</protein>
<name>A0A934SNR9_9MICO</name>
<sequence length="88" mass="10302">MTNSLTTRPGRTVHHEHLNQPEHVVVVRRVGLLDRAALHLGVALVTWSRRPLELETRERRANRAEQHLARLAREREAERLRYLCAAQR</sequence>
<dbReference type="Proteomes" id="UP000636458">
    <property type="component" value="Unassembled WGS sequence"/>
</dbReference>
<keyword evidence="1" id="KW-0175">Coiled coil</keyword>
<feature type="coiled-coil region" evidence="1">
    <location>
        <begin position="54"/>
        <end position="81"/>
    </location>
</feature>
<evidence type="ECO:0000313" key="2">
    <source>
        <dbReference type="EMBL" id="MBK4346235.1"/>
    </source>
</evidence>
<proteinExistence type="predicted"/>
<reference evidence="2" key="1">
    <citation type="submission" date="2021-01" db="EMBL/GenBank/DDBJ databases">
        <title>Lacisediminihabitans sp. nov. strain G11-30, isolated from Antarctic Soil.</title>
        <authorList>
            <person name="Li J."/>
        </authorList>
    </citation>
    <scope>NUCLEOTIDE SEQUENCE</scope>
    <source>
        <strain evidence="2">G11-30</strain>
    </source>
</reference>
<evidence type="ECO:0000256" key="1">
    <source>
        <dbReference type="SAM" id="Coils"/>
    </source>
</evidence>